<dbReference type="KEGG" id="ebh:BSEPE_0663"/>
<proteinExistence type="predicted"/>
<dbReference type="STRING" id="1303921.BSEPE_0663"/>
<dbReference type="EMBL" id="AP013042">
    <property type="protein sequence ID" value="BAS67660.1"/>
    <property type="molecule type" value="Genomic_DNA"/>
</dbReference>
<keyword evidence="2" id="KW-1185">Reference proteome</keyword>
<protein>
    <recommendedName>
        <fullName evidence="3">DGQHR domain-containing protein</fullName>
    </recommendedName>
</protein>
<accession>A0A0P0URV8</accession>
<organism evidence="1 2">
    <name type="scientific">endosymbiont of Bathymodiolus septemdierum str. Myojin knoll</name>
    <dbReference type="NCBI Taxonomy" id="1303921"/>
    <lineage>
        <taxon>Bacteria</taxon>
        <taxon>Pseudomonadati</taxon>
        <taxon>Pseudomonadota</taxon>
        <taxon>Gammaproteobacteria</taxon>
        <taxon>sulfur-oxidizing symbionts</taxon>
    </lineage>
</organism>
<evidence type="ECO:0000313" key="2">
    <source>
        <dbReference type="Proteomes" id="UP000067399"/>
    </source>
</evidence>
<name>A0A0P0URV8_9GAMM</name>
<evidence type="ECO:0000313" key="1">
    <source>
        <dbReference type="EMBL" id="BAS67660.1"/>
    </source>
</evidence>
<dbReference type="Proteomes" id="UP000067399">
    <property type="component" value="Chromosome"/>
</dbReference>
<sequence>MILRGLLDRSLGNMVCIRGFAKLGDLANISIADESYQRDLITEHKQEVLDFLREQETLFFPEIILSYSVDELVLDLHQFKYNDKHLKITTKTNKYKNKQDARGKDSMQIATINITENIYFGFKGQNNVKGFGQAPFRRKDDKSVNEIFKRIDGNHRLSAADEEIKDNNIQDLITPFCLLLLPKQFETNANTFEELTTDKLEKTIFHNINYKHIPLKKEHHYKMMIGDETVFTDTNLTKNFGEEYSSARCYLNEFNYGEFGNLKSALVDNKYTFTHDLQKLLLDKDGQQRKGSKDINQTLKLINTIYGNHPILSKHKHYGLLIAFVYFAVRANKSLSEKELNAFATWVVDNFVYKISQKDANSIIAMYENIIEKRYKEIFISMDFSTKYQATYQAIKGVINEINTDLQENIKLYPMRIDQFQTGYSYKLDNEIFKQIEQCGLMIADLSNNNVNVYQEVGFAMGLNCNSDNENILLLKQDSKQDESVDSEVGFNLRSTKQLRFKDTEDLRQSLESELLKYYELK</sequence>
<evidence type="ECO:0008006" key="3">
    <source>
        <dbReference type="Google" id="ProtNLM"/>
    </source>
</evidence>
<reference evidence="1 2" key="2">
    <citation type="journal article" date="2016" name="ISME J.">
        <title>Heterogeneous composition of key metabolic gene clusters in a vent mussel symbiont population.</title>
        <authorList>
            <person name="Ikuta T."/>
            <person name="Takaki Y."/>
            <person name="Nagai Y."/>
            <person name="Shimamura S."/>
            <person name="Tsuda M."/>
            <person name="Kawagucci S."/>
            <person name="Aoki Y."/>
            <person name="Inoue K."/>
            <person name="Teruya M."/>
            <person name="Satou K."/>
            <person name="Teruya K."/>
            <person name="Shimoji M."/>
            <person name="Tamotsu H."/>
            <person name="Hirano T."/>
            <person name="Maruyama T."/>
            <person name="Yoshida T."/>
        </authorList>
    </citation>
    <scope>NUCLEOTIDE SEQUENCE [LARGE SCALE GENOMIC DNA]</scope>
    <source>
        <strain evidence="1 2">Myojin Knoll</strain>
    </source>
</reference>
<dbReference type="AlphaFoldDB" id="A0A0P0URV8"/>
<gene>
    <name evidence="1" type="ORF">BSEPE_0663</name>
</gene>
<reference evidence="1 2" key="1">
    <citation type="journal article" date="2000" name="Mar. Ecol. Prog. Ser.">
        <title>Phylogenetic characterization of endosymbionts in three hydrothermal vent mussels: influence on host distributions.</title>
        <authorList>
            <person name="Fujiwara Y."/>
            <person name="Takai K."/>
            <person name="Uematsu K."/>
            <person name="Tsuchida S."/>
            <person name="Hunt J.C."/>
            <person name="Hashimoto J."/>
        </authorList>
    </citation>
    <scope>NUCLEOTIDE SEQUENCE [LARGE SCALE GENOMIC DNA]</scope>
    <source>
        <strain evidence="1 2">Myojin Knoll</strain>
    </source>
</reference>